<dbReference type="PANTHER" id="PTHR43682">
    <property type="entry name" value="LACTATE UTILIZATION PROTEIN C"/>
    <property type="match status" value="1"/>
</dbReference>
<dbReference type="Pfam" id="PF02589">
    <property type="entry name" value="LUD_dom"/>
    <property type="match status" value="1"/>
</dbReference>
<dbReference type="eggNOG" id="COG1556">
    <property type="taxonomic scope" value="Bacteria"/>
</dbReference>
<dbReference type="SUPFAM" id="SSF100950">
    <property type="entry name" value="NagB/RpiA/CoA transferase-like"/>
    <property type="match status" value="1"/>
</dbReference>
<organism evidence="2 3">
    <name type="scientific">Ammonifex degensii (strain DSM 10501 / KC4)</name>
    <dbReference type="NCBI Taxonomy" id="429009"/>
    <lineage>
        <taxon>Bacteria</taxon>
        <taxon>Bacillati</taxon>
        <taxon>Bacillota</taxon>
        <taxon>Clostridia</taxon>
        <taxon>Thermoanaerobacterales</taxon>
        <taxon>Thermoanaerobacteraceae</taxon>
        <taxon>Ammonifex</taxon>
    </lineage>
</organism>
<evidence type="ECO:0000259" key="1">
    <source>
        <dbReference type="Pfam" id="PF02589"/>
    </source>
</evidence>
<gene>
    <name evidence="2" type="ordered locus">Adeg_0565</name>
</gene>
<protein>
    <recommendedName>
        <fullName evidence="1">LUD domain-containing protein</fullName>
    </recommendedName>
</protein>
<dbReference type="HOGENOM" id="CLU_090664_1_3_9"/>
<dbReference type="AlphaFoldDB" id="C9RBT6"/>
<feature type="domain" description="LUD" evidence="1">
    <location>
        <begin position="10"/>
        <end position="180"/>
    </location>
</feature>
<evidence type="ECO:0000313" key="2">
    <source>
        <dbReference type="EMBL" id="ACX51713.1"/>
    </source>
</evidence>
<keyword evidence="3" id="KW-1185">Reference proteome</keyword>
<reference evidence="2 3" key="1">
    <citation type="submission" date="2009-10" db="EMBL/GenBank/DDBJ databases">
        <title>Complete sequence of chromosome of Ammonifex degensii KC4.</title>
        <authorList>
            <consortium name="US DOE Joint Genome Institute"/>
            <person name="Kerfeld C."/>
            <person name="Goodner B."/>
            <person name="Huber H."/>
            <person name="Stetter K."/>
            <person name="Lucas S."/>
            <person name="Copeland A."/>
            <person name="Lapidus A."/>
            <person name="Glavina del Rio T."/>
            <person name="Dalin E."/>
            <person name="Tice H."/>
            <person name="Bruce D."/>
            <person name="Goodwin L."/>
            <person name="Pitluck S."/>
            <person name="Saunders E."/>
            <person name="Brettin T."/>
            <person name="Detter J.C."/>
            <person name="Han C."/>
            <person name="Larimer F."/>
            <person name="Land M."/>
            <person name="Hauser L."/>
            <person name="Kyrpides N."/>
            <person name="Ovchinnikova G."/>
            <person name="Richardson P."/>
        </authorList>
    </citation>
    <scope>NUCLEOTIDE SEQUENCE [LARGE SCALE GENOMIC DNA]</scope>
    <source>
        <strain evidence="3">DSM 10501 / KC4</strain>
    </source>
</reference>
<evidence type="ECO:0000313" key="3">
    <source>
        <dbReference type="Proteomes" id="UP000002620"/>
    </source>
</evidence>
<dbReference type="KEGG" id="adg:Adeg_0565"/>
<dbReference type="STRING" id="429009.Adeg_0565"/>
<dbReference type="Proteomes" id="UP000002620">
    <property type="component" value="Chromosome"/>
</dbReference>
<dbReference type="PANTHER" id="PTHR43682:SF1">
    <property type="entry name" value="LACTATE UTILIZATION PROTEIN C"/>
    <property type="match status" value="1"/>
</dbReference>
<sequence length="189" mass="20139">MAEREELISAFSAQAQALGAEVYRASSPEEARALVKRLIEATGVRRVALASSPLLAPLNLALVIEAAGAELVKGSLREQAEQAEMGITAFELAVAETGTLVQDATELDTRLFSMLPPIHLALIPVKGLVANLEEALNYWLAKGEIPGYMAFISGPSRTADIERVLTIGVHGPGRLLIVLLGEEEAELND</sequence>
<dbReference type="Gene3D" id="3.40.50.10420">
    <property type="entry name" value="NagB/RpiA/CoA transferase-like"/>
    <property type="match status" value="1"/>
</dbReference>
<dbReference type="InterPro" id="IPR024185">
    <property type="entry name" value="FTHF_cligase-like_sf"/>
</dbReference>
<accession>C9RBT6</accession>
<dbReference type="RefSeq" id="WP_015738591.1">
    <property type="nucleotide sequence ID" value="NC_013385.1"/>
</dbReference>
<dbReference type="InterPro" id="IPR003741">
    <property type="entry name" value="LUD_dom"/>
</dbReference>
<dbReference type="EMBL" id="CP001785">
    <property type="protein sequence ID" value="ACX51713.1"/>
    <property type="molecule type" value="Genomic_DNA"/>
</dbReference>
<proteinExistence type="predicted"/>
<name>C9RBT6_AMMDK</name>
<dbReference type="InterPro" id="IPR037171">
    <property type="entry name" value="NagB/RpiA_transferase-like"/>
</dbReference>